<keyword evidence="1" id="KW-1133">Transmembrane helix</keyword>
<evidence type="ECO:0000313" key="2">
    <source>
        <dbReference type="EMBL" id="KAH0449109.1"/>
    </source>
</evidence>
<organism evidence="2 3">
    <name type="scientific">Dendrobium chrysotoxum</name>
    <name type="common">Orchid</name>
    <dbReference type="NCBI Taxonomy" id="161865"/>
    <lineage>
        <taxon>Eukaryota</taxon>
        <taxon>Viridiplantae</taxon>
        <taxon>Streptophyta</taxon>
        <taxon>Embryophyta</taxon>
        <taxon>Tracheophyta</taxon>
        <taxon>Spermatophyta</taxon>
        <taxon>Magnoliopsida</taxon>
        <taxon>Liliopsida</taxon>
        <taxon>Asparagales</taxon>
        <taxon>Orchidaceae</taxon>
        <taxon>Epidendroideae</taxon>
        <taxon>Malaxideae</taxon>
        <taxon>Dendrobiinae</taxon>
        <taxon>Dendrobium</taxon>
    </lineage>
</organism>
<reference evidence="2 3" key="1">
    <citation type="journal article" date="2021" name="Hortic Res">
        <title>Chromosome-scale assembly of the Dendrobium chrysotoxum genome enhances the understanding of orchid evolution.</title>
        <authorList>
            <person name="Zhang Y."/>
            <person name="Zhang G.Q."/>
            <person name="Zhang D."/>
            <person name="Liu X.D."/>
            <person name="Xu X.Y."/>
            <person name="Sun W.H."/>
            <person name="Yu X."/>
            <person name="Zhu X."/>
            <person name="Wang Z.W."/>
            <person name="Zhao X."/>
            <person name="Zhong W.Y."/>
            <person name="Chen H."/>
            <person name="Yin W.L."/>
            <person name="Huang T."/>
            <person name="Niu S.C."/>
            <person name="Liu Z.J."/>
        </authorList>
    </citation>
    <scope>NUCLEOTIDE SEQUENCE [LARGE SCALE GENOMIC DNA]</scope>
    <source>
        <strain evidence="2">Lindl</strain>
    </source>
</reference>
<keyword evidence="3" id="KW-1185">Reference proteome</keyword>
<evidence type="ECO:0000313" key="3">
    <source>
        <dbReference type="Proteomes" id="UP000775213"/>
    </source>
</evidence>
<comment type="caution">
    <text evidence="2">The sequence shown here is derived from an EMBL/GenBank/DDBJ whole genome shotgun (WGS) entry which is preliminary data.</text>
</comment>
<keyword evidence="1" id="KW-0812">Transmembrane</keyword>
<evidence type="ECO:0000256" key="1">
    <source>
        <dbReference type="SAM" id="Phobius"/>
    </source>
</evidence>
<proteinExistence type="predicted"/>
<dbReference type="EMBL" id="JAGFBR010000019">
    <property type="protein sequence ID" value="KAH0449109.1"/>
    <property type="molecule type" value="Genomic_DNA"/>
</dbReference>
<dbReference type="Proteomes" id="UP000775213">
    <property type="component" value="Unassembled WGS sequence"/>
</dbReference>
<dbReference type="AlphaFoldDB" id="A0AAV7FZ28"/>
<keyword evidence="1" id="KW-0472">Membrane</keyword>
<accession>A0AAV7FZ28</accession>
<protein>
    <submittedName>
        <fullName evidence="2">Uncharacterized protein</fullName>
    </submittedName>
</protein>
<feature type="transmembrane region" description="Helical" evidence="1">
    <location>
        <begin position="51"/>
        <end position="70"/>
    </location>
</feature>
<gene>
    <name evidence="2" type="ORF">IEQ34_022909</name>
</gene>
<sequence length="78" mass="8902">MRAACHRENERDSYVKSLLNANNNSSSSLAWMVGEMRKGTAWRRGEWSRGIVMLQPALVCTSTTSLFFYFQPNGDQQL</sequence>
<name>A0AAV7FZ28_DENCH</name>